<feature type="compositionally biased region" description="Basic and acidic residues" evidence="1">
    <location>
        <begin position="1246"/>
        <end position="1258"/>
    </location>
</feature>
<feature type="compositionally biased region" description="Pro residues" evidence="1">
    <location>
        <begin position="939"/>
        <end position="949"/>
    </location>
</feature>
<organism evidence="2 3">
    <name type="scientific">Kipferlia bialata</name>
    <dbReference type="NCBI Taxonomy" id="797122"/>
    <lineage>
        <taxon>Eukaryota</taxon>
        <taxon>Metamonada</taxon>
        <taxon>Carpediemonas-like organisms</taxon>
        <taxon>Kipferlia</taxon>
    </lineage>
</organism>
<sequence length="1305" mass="143142">MRPRPVVTPSDGEKRESAFVRVYREQCKQHSLDIPDTNVLRYAAKRRVRVECEAYKMKHILPLFGAIRMGGHNLKEISLCGTVPVPDPPTEERPAPSDPDAYSSVFNTCHSVHYSVLEDAYRRHGAAPMRLGQPDRDTVPERPAEIKRAGPKTASAKMAARLSQAVRRPPSSTNLPPILEAGAGRRLTSALKQCLPRCKVLSVFALYGIPLSVQQVGVIAKCLRQMMEREEYTSKTGLVLILKDCQLGSEGAKVLLDELCDCPRLRYLCLSGNTVDDTAADSIGRLVKVQQQIQHKGLWMETLHASPTLQDKLMSPYGLRGLDLSHNRLGPQTMRAIRDNVTDGPPYTLNLSYNPLNPLAKYSVGKRSARSSSVPSMLRGRDKPSAPVPGTDKAKKGDSEGAPPAQRKDIDLGLIGIDDPSLLPASVRRHPVLGILYRNRELTDIRVTHTGLEQLQPDTDADGRAASVPPRVGRAMVTPREDDAPPTLSTDMGGVQPPPPSPTRPKEEPVEAPPTVLDLVKERERRNRLASEKRVCKFNSRSVEKDTKKAGEERERRERGRAALEFRIALARDPIRAIATAQNPVRPVGGKISRELAERRRKQYLRKDRQQQRRREKQIVGESRFRATESLPPPAVASDTTVADGEGSGGVSAEAYRGASVPPASVLPMSASSLLAPEPVAGKGREAVTDAVQRGQMHMGRSLDSVSGCVAVPADGDAGSGRGRETGTPFTPTVGVSPHPPRSAFSTYDSVSGPSAAVASPLASGRVTHPSNAVTGVSHTVPVRPAVSVLPDLSSVLSAVGRMDPTERTLLYEELTMGDKADNQARHAEDSVVGRHASRKGTDTKRGGERETSLGREVAPRRSVSRSRSKGRRRNPTVERETGGRGSVGHGGGSRSRGVRRRPSSAGSKVTGKADSKLDRQSRRAAARALQKHRRLAPQPLPLPMPPWRPNSVSIDRDGSRERERDRHSASVVVSASPPPVPRKQVRRARERRRSERDPTSERERVTESDIFRVVAASIARGGTGADTDTLDTDMAQELDRERERARISRKRRSASRGRGRASRGRGRSRSVSVSRRRAVSGMERLTDRKEDREVSTHKMPRAILKTKAKGRRRRKTLQRPASALPPRPKSSSRRSASVTRSQRDIPSTHPVRPRPATGGGRAGKAQKDKVSKTLRVKGVKRGHQARVKEDEIVKGERTLRREKKHARRVKRSKDKPDLSKAQFSMGAGWDTSRPMVGLRQRRWVPKGEDSGRERPREIVTSQDISKCLRRSLFGVPSVETEASHAAPPVDVDHADVAQPSAAEE</sequence>
<feature type="compositionally biased region" description="Basic and acidic residues" evidence="1">
    <location>
        <begin position="1187"/>
        <end position="1200"/>
    </location>
</feature>
<evidence type="ECO:0000313" key="2">
    <source>
        <dbReference type="EMBL" id="GIQ79862.1"/>
    </source>
</evidence>
<feature type="region of interest" description="Disordered" evidence="1">
    <location>
        <begin position="364"/>
        <end position="410"/>
    </location>
</feature>
<dbReference type="OrthoDB" id="8436363at2759"/>
<evidence type="ECO:0000313" key="3">
    <source>
        <dbReference type="Proteomes" id="UP000265618"/>
    </source>
</evidence>
<feature type="region of interest" description="Disordered" evidence="1">
    <location>
        <begin position="128"/>
        <end position="153"/>
    </location>
</feature>
<feature type="region of interest" description="Disordered" evidence="1">
    <location>
        <begin position="821"/>
        <end position="1262"/>
    </location>
</feature>
<dbReference type="InterPro" id="IPR032675">
    <property type="entry name" value="LRR_dom_sf"/>
</dbReference>
<reference evidence="2 3" key="1">
    <citation type="journal article" date="2018" name="PLoS ONE">
        <title>The draft genome of Kipferlia bialata reveals reductive genome evolution in fornicate parasites.</title>
        <authorList>
            <person name="Tanifuji G."/>
            <person name="Takabayashi S."/>
            <person name="Kume K."/>
            <person name="Takagi M."/>
            <person name="Nakayama T."/>
            <person name="Kamikawa R."/>
            <person name="Inagaki Y."/>
            <person name="Hashimoto T."/>
        </authorList>
    </citation>
    <scope>NUCLEOTIDE SEQUENCE [LARGE SCALE GENOMIC DNA]</scope>
    <source>
        <strain evidence="2">NY0173</strain>
    </source>
</reference>
<feature type="compositionally biased region" description="Basic and acidic residues" evidence="1">
    <location>
        <begin position="955"/>
        <end position="969"/>
    </location>
</feature>
<dbReference type="Gene3D" id="3.80.10.10">
    <property type="entry name" value="Ribonuclease Inhibitor"/>
    <property type="match status" value="1"/>
</dbReference>
<feature type="compositionally biased region" description="Basic residues" evidence="1">
    <location>
        <begin position="923"/>
        <end position="936"/>
    </location>
</feature>
<feature type="compositionally biased region" description="Basic and acidic residues" evidence="1">
    <location>
        <begin position="840"/>
        <end position="860"/>
    </location>
</feature>
<feature type="compositionally biased region" description="Basic residues" evidence="1">
    <location>
        <begin position="1201"/>
        <end position="1214"/>
    </location>
</feature>
<gene>
    <name evidence="2" type="ORF">KIPB_000565</name>
</gene>
<feature type="region of interest" description="Disordered" evidence="1">
    <location>
        <begin position="602"/>
        <end position="655"/>
    </location>
</feature>
<feature type="compositionally biased region" description="Basic and acidic residues" evidence="1">
    <location>
        <begin position="993"/>
        <end position="1011"/>
    </location>
</feature>
<feature type="compositionally biased region" description="Gly residues" evidence="1">
    <location>
        <begin position="884"/>
        <end position="895"/>
    </location>
</feature>
<comment type="caution">
    <text evidence="2">The sequence shown here is derived from an EMBL/GenBank/DDBJ whole genome shotgun (WGS) entry which is preliminary data.</text>
</comment>
<feature type="compositionally biased region" description="Basic and acidic residues" evidence="1">
    <location>
        <begin position="542"/>
        <end position="560"/>
    </location>
</feature>
<feature type="region of interest" description="Disordered" evidence="1">
    <location>
        <begin position="476"/>
        <end position="513"/>
    </location>
</feature>
<dbReference type="PANTHER" id="PTHR24110:SF3">
    <property type="entry name" value="CENTROSOMAL PROTEIN OF 78 KDA"/>
    <property type="match status" value="1"/>
</dbReference>
<feature type="compositionally biased region" description="Basic residues" evidence="1">
    <location>
        <begin position="863"/>
        <end position="875"/>
    </location>
</feature>
<protein>
    <submittedName>
        <fullName evidence="2">Uncharacterized protein</fullName>
    </submittedName>
</protein>
<accession>A0A9K3CNP6</accession>
<feature type="compositionally biased region" description="Basic residues" evidence="1">
    <location>
        <begin position="1048"/>
        <end position="1079"/>
    </location>
</feature>
<feature type="region of interest" description="Disordered" evidence="1">
    <location>
        <begin position="540"/>
        <end position="560"/>
    </location>
</feature>
<feature type="compositionally biased region" description="Basic and acidic residues" evidence="1">
    <location>
        <begin position="133"/>
        <end position="148"/>
    </location>
</feature>
<feature type="region of interest" description="Disordered" evidence="1">
    <location>
        <begin position="714"/>
        <end position="754"/>
    </location>
</feature>
<feature type="compositionally biased region" description="Basic and acidic residues" evidence="1">
    <location>
        <begin position="1038"/>
        <end position="1047"/>
    </location>
</feature>
<dbReference type="EMBL" id="BDIP01000067">
    <property type="protein sequence ID" value="GIQ79862.1"/>
    <property type="molecule type" value="Genomic_DNA"/>
</dbReference>
<dbReference type="SUPFAM" id="SSF52047">
    <property type="entry name" value="RNI-like"/>
    <property type="match status" value="1"/>
</dbReference>
<feature type="compositionally biased region" description="Basic and acidic residues" evidence="1">
    <location>
        <begin position="1085"/>
        <end position="1097"/>
    </location>
</feature>
<feature type="compositionally biased region" description="Basic residues" evidence="1">
    <location>
        <begin position="1173"/>
        <end position="1186"/>
    </location>
</feature>
<feature type="compositionally biased region" description="Basic and acidic residues" evidence="1">
    <location>
        <begin position="912"/>
        <end position="922"/>
    </location>
</feature>
<feature type="compositionally biased region" description="Basic and acidic residues" evidence="1">
    <location>
        <begin position="605"/>
        <end position="627"/>
    </location>
</feature>
<feature type="region of interest" description="Disordered" evidence="1">
    <location>
        <begin position="1280"/>
        <end position="1305"/>
    </location>
</feature>
<name>A0A9K3CNP6_9EUKA</name>
<feature type="compositionally biased region" description="Basic residues" evidence="1">
    <location>
        <begin position="1099"/>
        <end position="1118"/>
    </location>
</feature>
<dbReference type="Proteomes" id="UP000265618">
    <property type="component" value="Unassembled WGS sequence"/>
</dbReference>
<dbReference type="PANTHER" id="PTHR24110">
    <property type="entry name" value="CENTROSOMAL PROTEIN OF 78 KDA"/>
    <property type="match status" value="1"/>
</dbReference>
<feature type="compositionally biased region" description="Basic and acidic residues" evidence="1">
    <location>
        <begin position="821"/>
        <end position="833"/>
    </location>
</feature>
<proteinExistence type="predicted"/>
<keyword evidence="3" id="KW-1185">Reference proteome</keyword>
<evidence type="ECO:0000256" key="1">
    <source>
        <dbReference type="SAM" id="MobiDB-lite"/>
    </source>
</evidence>